<protein>
    <submittedName>
        <fullName evidence="1">Methyltransferase domain-containing protein</fullName>
    </submittedName>
</protein>
<organism evidence="1 2">
    <name type="scientific">Lipomyces kononenkoae</name>
    <name type="common">Yeast</name>
    <dbReference type="NCBI Taxonomy" id="34357"/>
    <lineage>
        <taxon>Eukaryota</taxon>
        <taxon>Fungi</taxon>
        <taxon>Dikarya</taxon>
        <taxon>Ascomycota</taxon>
        <taxon>Saccharomycotina</taxon>
        <taxon>Lipomycetes</taxon>
        <taxon>Lipomycetales</taxon>
        <taxon>Lipomycetaceae</taxon>
        <taxon>Lipomyces</taxon>
    </lineage>
</organism>
<sequence>MVDQVEKLNPSKLGTKQYWDEFYALEQQNFDENSDDEGEVWFADADAEDKIIDFIISHTADSEEKLSDELPFSRTSTAAIDLGTGNGHLLFRLRCEAGFMGNLCGIDYAETSVAFARRLLAKKRQEQQLDDPANNIKFEHVDFLKFPDDKENESWDLVLDKGTFDAIALNGDIIRDGLRGVDIFPTVVRDSLVRVGGIILITSCNFTQEELVKLFNIEGLKLWKTVKYPVYEFGGVKGQSISSVAFRRTR</sequence>
<proteinExistence type="predicted"/>
<gene>
    <name evidence="1" type="ORF">V1525DRAFT_404829</name>
</gene>
<keyword evidence="1" id="KW-0808">Transferase</keyword>
<evidence type="ECO:0000313" key="1">
    <source>
        <dbReference type="EMBL" id="KAK9237174.1"/>
    </source>
</evidence>
<keyword evidence="2" id="KW-1185">Reference proteome</keyword>
<accession>A0ACC3T0F4</accession>
<comment type="caution">
    <text evidence="1">The sequence shown here is derived from an EMBL/GenBank/DDBJ whole genome shotgun (WGS) entry which is preliminary data.</text>
</comment>
<keyword evidence="1" id="KW-0489">Methyltransferase</keyword>
<dbReference type="EMBL" id="MU971373">
    <property type="protein sequence ID" value="KAK9237174.1"/>
    <property type="molecule type" value="Genomic_DNA"/>
</dbReference>
<dbReference type="Proteomes" id="UP001433508">
    <property type="component" value="Unassembled WGS sequence"/>
</dbReference>
<name>A0ACC3T0F4_LIPKO</name>
<reference evidence="2" key="1">
    <citation type="journal article" date="2024" name="Front. Bioeng. Biotechnol.">
        <title>Genome-scale model development and genomic sequencing of the oleaginous clade Lipomyces.</title>
        <authorList>
            <person name="Czajka J.J."/>
            <person name="Han Y."/>
            <person name="Kim J."/>
            <person name="Mondo S.J."/>
            <person name="Hofstad B.A."/>
            <person name="Robles A."/>
            <person name="Haridas S."/>
            <person name="Riley R."/>
            <person name="LaButti K."/>
            <person name="Pangilinan J."/>
            <person name="Andreopoulos W."/>
            <person name="Lipzen A."/>
            <person name="Yan J."/>
            <person name="Wang M."/>
            <person name="Ng V."/>
            <person name="Grigoriev I.V."/>
            <person name="Spatafora J.W."/>
            <person name="Magnuson J.K."/>
            <person name="Baker S.E."/>
            <person name="Pomraning K.R."/>
        </authorList>
    </citation>
    <scope>NUCLEOTIDE SEQUENCE [LARGE SCALE GENOMIC DNA]</scope>
    <source>
        <strain evidence="2">CBS 7786</strain>
    </source>
</reference>
<evidence type="ECO:0000313" key="2">
    <source>
        <dbReference type="Proteomes" id="UP001433508"/>
    </source>
</evidence>